<dbReference type="CDD" id="cd06261">
    <property type="entry name" value="TM_PBP2"/>
    <property type="match status" value="1"/>
</dbReference>
<evidence type="ECO:0000313" key="10">
    <source>
        <dbReference type="Proteomes" id="UP000189857"/>
    </source>
</evidence>
<dbReference type="InterPro" id="IPR035906">
    <property type="entry name" value="MetI-like_sf"/>
</dbReference>
<evidence type="ECO:0000256" key="3">
    <source>
        <dbReference type="ARBA" id="ARBA00022475"/>
    </source>
</evidence>
<evidence type="ECO:0000256" key="1">
    <source>
        <dbReference type="ARBA" id="ARBA00004651"/>
    </source>
</evidence>
<evidence type="ECO:0000256" key="4">
    <source>
        <dbReference type="ARBA" id="ARBA00022692"/>
    </source>
</evidence>
<organism evidence="9 10">
    <name type="scientific">Eubacterium ruminantium</name>
    <dbReference type="NCBI Taxonomy" id="42322"/>
    <lineage>
        <taxon>Bacteria</taxon>
        <taxon>Bacillati</taxon>
        <taxon>Bacillota</taxon>
        <taxon>Clostridia</taxon>
        <taxon>Eubacteriales</taxon>
        <taxon>Eubacteriaceae</taxon>
        <taxon>Eubacterium</taxon>
    </lineage>
</organism>
<accession>A0A1T4PIG1</accession>
<proteinExistence type="inferred from homology"/>
<dbReference type="EMBL" id="FUXA01000012">
    <property type="protein sequence ID" value="SJZ90986.1"/>
    <property type="molecule type" value="Genomic_DNA"/>
</dbReference>
<dbReference type="PANTHER" id="PTHR30151">
    <property type="entry name" value="ALKANE SULFONATE ABC TRANSPORTER-RELATED, MEMBRANE SUBUNIT"/>
    <property type="match status" value="1"/>
</dbReference>
<keyword evidence="2 7" id="KW-0813">Transport</keyword>
<dbReference type="PANTHER" id="PTHR30151:SF0">
    <property type="entry name" value="ABC TRANSPORTER PERMEASE PROTEIN MJ0413-RELATED"/>
    <property type="match status" value="1"/>
</dbReference>
<keyword evidence="3" id="KW-1003">Cell membrane</keyword>
<dbReference type="InterPro" id="IPR000515">
    <property type="entry name" value="MetI-like"/>
</dbReference>
<evidence type="ECO:0000256" key="7">
    <source>
        <dbReference type="RuleBase" id="RU363032"/>
    </source>
</evidence>
<dbReference type="AlphaFoldDB" id="A0A1T4PIG1"/>
<keyword evidence="6 7" id="KW-0472">Membrane</keyword>
<evidence type="ECO:0000256" key="6">
    <source>
        <dbReference type="ARBA" id="ARBA00023136"/>
    </source>
</evidence>
<dbReference type="Pfam" id="PF00528">
    <property type="entry name" value="BPD_transp_1"/>
    <property type="match status" value="1"/>
</dbReference>
<comment type="subcellular location">
    <subcellularLocation>
        <location evidence="1 7">Cell membrane</location>
        <topology evidence="1 7">Multi-pass membrane protein</topology>
    </subcellularLocation>
</comment>
<dbReference type="Proteomes" id="UP000189857">
    <property type="component" value="Unassembled WGS sequence"/>
</dbReference>
<feature type="transmembrane region" description="Helical" evidence="7">
    <location>
        <begin position="113"/>
        <end position="131"/>
    </location>
</feature>
<dbReference type="SUPFAM" id="SSF161098">
    <property type="entry name" value="MetI-like"/>
    <property type="match status" value="1"/>
</dbReference>
<keyword evidence="10" id="KW-1185">Reference proteome</keyword>
<evidence type="ECO:0000313" key="9">
    <source>
        <dbReference type="EMBL" id="SJZ90986.1"/>
    </source>
</evidence>
<keyword evidence="4 7" id="KW-0812">Transmembrane</keyword>
<reference evidence="9 10" key="1">
    <citation type="submission" date="2017-02" db="EMBL/GenBank/DDBJ databases">
        <authorList>
            <person name="Peterson S.W."/>
        </authorList>
    </citation>
    <scope>NUCLEOTIDE SEQUENCE [LARGE SCALE GENOMIC DNA]</scope>
    <source>
        <strain evidence="9 10">ATCC 17233</strain>
    </source>
</reference>
<feature type="transmembrane region" description="Helical" evidence="7">
    <location>
        <begin position="51"/>
        <end position="76"/>
    </location>
</feature>
<feature type="transmembrane region" description="Helical" evidence="7">
    <location>
        <begin position="88"/>
        <end position="107"/>
    </location>
</feature>
<protein>
    <submittedName>
        <fullName evidence="9">NitT/TauT family transport system permease protein</fullName>
    </submittedName>
</protein>
<dbReference type="GO" id="GO:0055085">
    <property type="term" value="P:transmembrane transport"/>
    <property type="evidence" value="ECO:0007669"/>
    <property type="project" value="InterPro"/>
</dbReference>
<name>A0A1T4PIG1_9FIRM</name>
<evidence type="ECO:0000256" key="2">
    <source>
        <dbReference type="ARBA" id="ARBA00022448"/>
    </source>
</evidence>
<dbReference type="OrthoDB" id="308958at2"/>
<dbReference type="RefSeq" id="WP_078787805.1">
    <property type="nucleotide sequence ID" value="NZ_FNHR01000010.1"/>
</dbReference>
<dbReference type="GO" id="GO:0005886">
    <property type="term" value="C:plasma membrane"/>
    <property type="evidence" value="ECO:0007669"/>
    <property type="project" value="UniProtKB-SubCell"/>
</dbReference>
<dbReference type="PROSITE" id="PS50928">
    <property type="entry name" value="ABC_TM1"/>
    <property type="match status" value="1"/>
</dbReference>
<gene>
    <name evidence="9" type="ORF">SAMN02745110_01996</name>
</gene>
<dbReference type="Gene3D" id="1.10.3720.10">
    <property type="entry name" value="MetI-like"/>
    <property type="match status" value="1"/>
</dbReference>
<sequence length="249" mass="27943">MKKIFIIIFWIAIWEIISLLVNNPILMAGPYETVKAIINMFGKTGFYRSVWNSFFNITCGILMGIVLGTLLSSISAKYGLFEDLMDPFVKVLRSIPMVSFVVIVLLWCGNSRISMIISALVTFPIIYLSLLQGLKGIDAKMVEMASVFKMKPLNKIRYIYMPGLRTSIESALMLSVGMGWRSGAAAEVIGQPVLTMGNGLYRSKIFLETDRLFAWTVIIILVAALSEKMFKFLIGLLYGSDSKKYKENI</sequence>
<keyword evidence="5 7" id="KW-1133">Transmembrane helix</keyword>
<evidence type="ECO:0000256" key="5">
    <source>
        <dbReference type="ARBA" id="ARBA00022989"/>
    </source>
</evidence>
<comment type="similarity">
    <text evidence="7">Belongs to the binding-protein-dependent transport system permease family.</text>
</comment>
<feature type="domain" description="ABC transmembrane type-1" evidence="8">
    <location>
        <begin position="46"/>
        <end position="230"/>
    </location>
</feature>
<feature type="transmembrane region" description="Helical" evidence="7">
    <location>
        <begin position="7"/>
        <end position="31"/>
    </location>
</feature>
<evidence type="ECO:0000259" key="8">
    <source>
        <dbReference type="PROSITE" id="PS50928"/>
    </source>
</evidence>
<feature type="transmembrane region" description="Helical" evidence="7">
    <location>
        <begin position="212"/>
        <end position="238"/>
    </location>
</feature>